<sequence>MFNLLSVVVAVAISGFMAAAGVFYTGSAFTNMSAKAQAVQVLSAMEQIDAAWTMWSNDGNTTTASLPSSTVLTSATPPTYMSSYPPAINTATTFGTGPTAAGYVIDSTGTGGATAAGNETTNTGIYTVLTSTTGANACLEIAKSAGYVASTASSFTGLANITVNAVTVAVSGITTKAELDALGAVYRYFCVPLGTTTATIILGGAANTIAVGADTGKHVAYFKHM</sequence>
<evidence type="ECO:0000313" key="2">
    <source>
        <dbReference type="EMBL" id="RJF83593.1"/>
    </source>
</evidence>
<dbReference type="RefSeq" id="WP_119829231.1">
    <property type="nucleotide sequence ID" value="NZ_QYUL01000001.1"/>
</dbReference>
<feature type="chain" id="PRO_5019281500" description="Type 4 secretion system PilS N-terminal domain-containing protein" evidence="1">
    <location>
        <begin position="20"/>
        <end position="225"/>
    </location>
</feature>
<proteinExistence type="predicted"/>
<protein>
    <recommendedName>
        <fullName evidence="4">Type 4 secretion system PilS N-terminal domain-containing protein</fullName>
    </recommendedName>
</protein>
<accession>A0A418W0Q0</accession>
<organism evidence="2 3">
    <name type="scientific">Azospirillum cavernae</name>
    <dbReference type="NCBI Taxonomy" id="2320860"/>
    <lineage>
        <taxon>Bacteria</taxon>
        <taxon>Pseudomonadati</taxon>
        <taxon>Pseudomonadota</taxon>
        <taxon>Alphaproteobacteria</taxon>
        <taxon>Rhodospirillales</taxon>
        <taxon>Azospirillaceae</taxon>
        <taxon>Azospirillum</taxon>
    </lineage>
</organism>
<keyword evidence="3" id="KW-1185">Reference proteome</keyword>
<feature type="signal peptide" evidence="1">
    <location>
        <begin position="1"/>
        <end position="19"/>
    </location>
</feature>
<evidence type="ECO:0000313" key="3">
    <source>
        <dbReference type="Proteomes" id="UP000283458"/>
    </source>
</evidence>
<name>A0A418W0Q0_9PROT</name>
<evidence type="ECO:0008006" key="4">
    <source>
        <dbReference type="Google" id="ProtNLM"/>
    </source>
</evidence>
<gene>
    <name evidence="2" type="ORF">D3877_02785</name>
</gene>
<keyword evidence="1" id="KW-0732">Signal</keyword>
<dbReference type="EMBL" id="QYUL01000001">
    <property type="protein sequence ID" value="RJF83593.1"/>
    <property type="molecule type" value="Genomic_DNA"/>
</dbReference>
<dbReference type="Proteomes" id="UP000283458">
    <property type="component" value="Unassembled WGS sequence"/>
</dbReference>
<dbReference type="OrthoDB" id="7302446at2"/>
<evidence type="ECO:0000256" key="1">
    <source>
        <dbReference type="SAM" id="SignalP"/>
    </source>
</evidence>
<comment type="caution">
    <text evidence="2">The sequence shown here is derived from an EMBL/GenBank/DDBJ whole genome shotgun (WGS) entry which is preliminary data.</text>
</comment>
<dbReference type="AlphaFoldDB" id="A0A418W0Q0"/>
<reference evidence="2 3" key="1">
    <citation type="submission" date="2018-09" db="EMBL/GenBank/DDBJ databases">
        <authorList>
            <person name="Zhu H."/>
        </authorList>
    </citation>
    <scope>NUCLEOTIDE SEQUENCE [LARGE SCALE GENOMIC DNA]</scope>
    <source>
        <strain evidence="2 3">K2W22B-5</strain>
    </source>
</reference>